<dbReference type="InterPro" id="IPR035906">
    <property type="entry name" value="MetI-like_sf"/>
</dbReference>
<dbReference type="GO" id="GO:0022857">
    <property type="term" value="F:transmembrane transporter activity"/>
    <property type="evidence" value="ECO:0007669"/>
    <property type="project" value="InterPro"/>
</dbReference>
<dbReference type="SUPFAM" id="SSF161098">
    <property type="entry name" value="MetI-like"/>
    <property type="match status" value="1"/>
</dbReference>
<feature type="transmembrane region" description="Helical" evidence="7">
    <location>
        <begin position="69"/>
        <end position="91"/>
    </location>
</feature>
<evidence type="ECO:0000256" key="5">
    <source>
        <dbReference type="ARBA" id="ARBA00022989"/>
    </source>
</evidence>
<dbReference type="InterPro" id="IPR043429">
    <property type="entry name" value="ArtM/GltK/GlnP/TcyL/YhdX-like"/>
</dbReference>
<feature type="transmembrane region" description="Helical" evidence="7">
    <location>
        <begin position="235"/>
        <end position="258"/>
    </location>
</feature>
<name>A0A6J4UCB7_9ACTN</name>
<keyword evidence="5 7" id="KW-1133">Transmembrane helix</keyword>
<evidence type="ECO:0000313" key="9">
    <source>
        <dbReference type="EMBL" id="CAA9545558.1"/>
    </source>
</evidence>
<evidence type="ECO:0000256" key="1">
    <source>
        <dbReference type="ARBA" id="ARBA00004651"/>
    </source>
</evidence>
<evidence type="ECO:0000256" key="4">
    <source>
        <dbReference type="ARBA" id="ARBA00022692"/>
    </source>
</evidence>
<keyword evidence="2 7" id="KW-0813">Transport</keyword>
<evidence type="ECO:0000256" key="7">
    <source>
        <dbReference type="RuleBase" id="RU363032"/>
    </source>
</evidence>
<evidence type="ECO:0000259" key="8">
    <source>
        <dbReference type="PROSITE" id="PS50928"/>
    </source>
</evidence>
<dbReference type="PANTHER" id="PTHR30614">
    <property type="entry name" value="MEMBRANE COMPONENT OF AMINO ACID ABC TRANSPORTER"/>
    <property type="match status" value="1"/>
</dbReference>
<keyword evidence="3" id="KW-1003">Cell membrane</keyword>
<feature type="domain" description="ABC transmembrane type-1" evidence="8">
    <location>
        <begin position="69"/>
        <end position="257"/>
    </location>
</feature>
<organism evidence="9">
    <name type="scientific">uncultured Thermoleophilia bacterium</name>
    <dbReference type="NCBI Taxonomy" id="1497501"/>
    <lineage>
        <taxon>Bacteria</taxon>
        <taxon>Bacillati</taxon>
        <taxon>Actinomycetota</taxon>
        <taxon>Thermoleophilia</taxon>
        <taxon>environmental samples</taxon>
    </lineage>
</organism>
<dbReference type="EMBL" id="CADCWC010000340">
    <property type="protein sequence ID" value="CAA9545558.1"/>
    <property type="molecule type" value="Genomic_DNA"/>
</dbReference>
<dbReference type="AlphaFoldDB" id="A0A6J4UCB7"/>
<proteinExistence type="inferred from homology"/>
<feature type="transmembrane region" description="Helical" evidence="7">
    <location>
        <begin position="20"/>
        <end position="40"/>
    </location>
</feature>
<dbReference type="PROSITE" id="PS50928">
    <property type="entry name" value="ABC_TM1"/>
    <property type="match status" value="1"/>
</dbReference>
<comment type="subcellular location">
    <subcellularLocation>
        <location evidence="1 7">Cell membrane</location>
        <topology evidence="1 7">Multi-pass membrane protein</topology>
    </subcellularLocation>
</comment>
<comment type="similarity">
    <text evidence="7">Belongs to the binding-protein-dependent transport system permease family.</text>
</comment>
<dbReference type="Pfam" id="PF00528">
    <property type="entry name" value="BPD_transp_1"/>
    <property type="match status" value="1"/>
</dbReference>
<keyword evidence="4 7" id="KW-0812">Transmembrane</keyword>
<dbReference type="CDD" id="cd06261">
    <property type="entry name" value="TM_PBP2"/>
    <property type="match status" value="1"/>
</dbReference>
<dbReference type="Gene3D" id="1.10.3720.10">
    <property type="entry name" value="MetI-like"/>
    <property type="match status" value="1"/>
</dbReference>
<accession>A0A6J4UCB7</accession>
<dbReference type="PANTHER" id="PTHR30614:SF21">
    <property type="entry name" value="AMINO ACID ABC TRANSPORTER PERMEASE"/>
    <property type="match status" value="1"/>
</dbReference>
<sequence length="298" mass="32289">MSDGTAVLYDTLGPRGRLRVRIASIVCGVLLAALVLLAIVRLEERGQFEPDLWQPFGEWVTWRSLLEGLQATLAAAAVAMALAAPIGLAMALGRLSLNRPTRWLAGGYVELFRAVPLLLFIYFAALGLPRYGIELSAFWYLVLPLVVYNSAVLGEIFRAGILSLDRGQGEAALAIGMTYWQSMLLVVVPQAVRRMVPALVSQLVTLLKDTSLGFVIPYAELLRTGQINGQFYGNLLQMTTVVALIYVAVNVSLGRVAVRLERRQARRYGSAGPHAVLGESDVALLAARAGDGRERAGL</sequence>
<dbReference type="NCBIfam" id="TIGR01726">
    <property type="entry name" value="HEQRo_perm_3TM"/>
    <property type="match status" value="1"/>
</dbReference>
<protein>
    <submittedName>
        <fullName evidence="9">ABC transporter, permease protein (Cluster 3, basic aa/glutamine/opines)</fullName>
    </submittedName>
</protein>
<feature type="transmembrane region" description="Helical" evidence="7">
    <location>
        <begin position="171"/>
        <end position="192"/>
    </location>
</feature>
<dbReference type="InterPro" id="IPR010065">
    <property type="entry name" value="AA_ABC_transptr_permease_3TM"/>
</dbReference>
<dbReference type="GO" id="GO:0006865">
    <property type="term" value="P:amino acid transport"/>
    <property type="evidence" value="ECO:0007669"/>
    <property type="project" value="TreeGrafter"/>
</dbReference>
<reference evidence="9" key="1">
    <citation type="submission" date="2020-02" db="EMBL/GenBank/DDBJ databases">
        <authorList>
            <person name="Meier V. D."/>
        </authorList>
    </citation>
    <scope>NUCLEOTIDE SEQUENCE</scope>
    <source>
        <strain evidence="9">AVDCRST_MAG79</strain>
    </source>
</reference>
<dbReference type="InterPro" id="IPR000515">
    <property type="entry name" value="MetI-like"/>
</dbReference>
<evidence type="ECO:0000256" key="2">
    <source>
        <dbReference type="ARBA" id="ARBA00022448"/>
    </source>
</evidence>
<keyword evidence="6 7" id="KW-0472">Membrane</keyword>
<gene>
    <name evidence="9" type="ORF">AVDCRST_MAG79-2264</name>
</gene>
<dbReference type="GO" id="GO:0043190">
    <property type="term" value="C:ATP-binding cassette (ABC) transporter complex"/>
    <property type="evidence" value="ECO:0007669"/>
    <property type="project" value="InterPro"/>
</dbReference>
<feature type="transmembrane region" description="Helical" evidence="7">
    <location>
        <begin position="103"/>
        <end position="125"/>
    </location>
</feature>
<evidence type="ECO:0000256" key="6">
    <source>
        <dbReference type="ARBA" id="ARBA00023136"/>
    </source>
</evidence>
<feature type="transmembrane region" description="Helical" evidence="7">
    <location>
        <begin position="137"/>
        <end position="159"/>
    </location>
</feature>
<evidence type="ECO:0000256" key="3">
    <source>
        <dbReference type="ARBA" id="ARBA00022475"/>
    </source>
</evidence>